<evidence type="ECO:0000256" key="2">
    <source>
        <dbReference type="ARBA" id="ARBA00007362"/>
    </source>
</evidence>
<feature type="transmembrane region" description="Helical" evidence="6">
    <location>
        <begin position="84"/>
        <end position="105"/>
    </location>
</feature>
<evidence type="ECO:0000256" key="4">
    <source>
        <dbReference type="ARBA" id="ARBA00022989"/>
    </source>
</evidence>
<protein>
    <submittedName>
        <fullName evidence="8">Pantoate--beta-alanine ligase (AMP-forming)</fullName>
    </submittedName>
</protein>
<accession>A0A2R4MBQ0</accession>
<dbReference type="InterPro" id="IPR037185">
    <property type="entry name" value="EmrE-like"/>
</dbReference>
<comment type="subcellular location">
    <subcellularLocation>
        <location evidence="1">Membrane</location>
        <topology evidence="1">Multi-pass membrane protein</topology>
    </subcellularLocation>
</comment>
<feature type="transmembrane region" description="Helical" evidence="6">
    <location>
        <begin position="168"/>
        <end position="185"/>
    </location>
</feature>
<keyword evidence="9" id="KW-1185">Reference proteome</keyword>
<feature type="transmembrane region" description="Helical" evidence="6">
    <location>
        <begin position="139"/>
        <end position="156"/>
    </location>
</feature>
<keyword evidence="5 6" id="KW-0472">Membrane</keyword>
<feature type="transmembrane region" description="Helical" evidence="6">
    <location>
        <begin position="21"/>
        <end position="39"/>
    </location>
</feature>
<feature type="transmembrane region" description="Helical" evidence="6">
    <location>
        <begin position="267"/>
        <end position="287"/>
    </location>
</feature>
<feature type="transmembrane region" description="Helical" evidence="6">
    <location>
        <begin position="51"/>
        <end position="72"/>
    </location>
</feature>
<evidence type="ECO:0000256" key="6">
    <source>
        <dbReference type="SAM" id="Phobius"/>
    </source>
</evidence>
<keyword evidence="3 6" id="KW-0812">Transmembrane</keyword>
<evidence type="ECO:0000313" key="8">
    <source>
        <dbReference type="EMBL" id="AVX03374.1"/>
    </source>
</evidence>
<organism evidence="8 9">
    <name type="scientific">Maritalea myrionectae</name>
    <dbReference type="NCBI Taxonomy" id="454601"/>
    <lineage>
        <taxon>Bacteria</taxon>
        <taxon>Pseudomonadati</taxon>
        <taxon>Pseudomonadota</taxon>
        <taxon>Alphaproteobacteria</taxon>
        <taxon>Hyphomicrobiales</taxon>
        <taxon>Devosiaceae</taxon>
        <taxon>Maritalea</taxon>
    </lineage>
</organism>
<dbReference type="Proteomes" id="UP000258927">
    <property type="component" value="Chromosome"/>
</dbReference>
<dbReference type="PANTHER" id="PTHR32322">
    <property type="entry name" value="INNER MEMBRANE TRANSPORTER"/>
    <property type="match status" value="1"/>
</dbReference>
<feature type="domain" description="EamA" evidence="7">
    <location>
        <begin position="23"/>
        <end position="154"/>
    </location>
</feature>
<evidence type="ECO:0000313" key="9">
    <source>
        <dbReference type="Proteomes" id="UP000258927"/>
    </source>
</evidence>
<keyword evidence="8" id="KW-0436">Ligase</keyword>
<dbReference type="RefSeq" id="WP_117395034.1">
    <property type="nucleotide sequence ID" value="NZ_CP021330.1"/>
</dbReference>
<feature type="transmembrane region" description="Helical" evidence="6">
    <location>
        <begin position="293"/>
        <end position="312"/>
    </location>
</feature>
<evidence type="ECO:0000256" key="5">
    <source>
        <dbReference type="ARBA" id="ARBA00023136"/>
    </source>
</evidence>
<reference evidence="8 9" key="1">
    <citation type="submission" date="2017-05" db="EMBL/GenBank/DDBJ databases">
        <title>Genome Analysis of Maritalea myrionectae HL2708#5.</title>
        <authorList>
            <consortium name="Cotde Inc.-PKNU"/>
            <person name="Jang D."/>
            <person name="Oh H.-M."/>
        </authorList>
    </citation>
    <scope>NUCLEOTIDE SEQUENCE [LARGE SCALE GENOMIC DNA]</scope>
    <source>
        <strain evidence="8 9">HL2708#5</strain>
    </source>
</reference>
<dbReference type="GO" id="GO:0016020">
    <property type="term" value="C:membrane"/>
    <property type="evidence" value="ECO:0007669"/>
    <property type="project" value="UniProtKB-SubCell"/>
</dbReference>
<comment type="similarity">
    <text evidence="2">Belongs to the EamA transporter family.</text>
</comment>
<dbReference type="PANTHER" id="PTHR32322:SF2">
    <property type="entry name" value="EAMA DOMAIN-CONTAINING PROTEIN"/>
    <property type="match status" value="1"/>
</dbReference>
<feature type="domain" description="EamA" evidence="7">
    <location>
        <begin position="170"/>
        <end position="307"/>
    </location>
</feature>
<dbReference type="GO" id="GO:0016874">
    <property type="term" value="F:ligase activity"/>
    <property type="evidence" value="ECO:0007669"/>
    <property type="project" value="UniProtKB-KW"/>
</dbReference>
<dbReference type="EMBL" id="CP021330">
    <property type="protein sequence ID" value="AVX03374.1"/>
    <property type="molecule type" value="Genomic_DNA"/>
</dbReference>
<keyword evidence="4 6" id="KW-1133">Transmembrane helix</keyword>
<dbReference type="STRING" id="1122213.GCA_000423365_01956"/>
<evidence type="ECO:0000256" key="1">
    <source>
        <dbReference type="ARBA" id="ARBA00004141"/>
    </source>
</evidence>
<dbReference type="Pfam" id="PF00892">
    <property type="entry name" value="EamA"/>
    <property type="match status" value="2"/>
</dbReference>
<evidence type="ECO:0000259" key="7">
    <source>
        <dbReference type="Pfam" id="PF00892"/>
    </source>
</evidence>
<sequence>MTKPQSAVNVRKNPFHQLFNQPYVLLVLTSLFWGGNMVAGKLAVGDIEPTSLIAGRFALGFLIILPFAWPHLRNDLPVLIKKTWLLAAYGAVGFAGFNLFLYLGAKHTTAVNGAIEQASIPMMVMLANFVLFRQRAYPLQLLGVVLTLVGVIYVATAGNPMRLARMDINIGDGLILIACVIYASYSVTLRYRPTVHWMTFLAVTFFFATLGALFYQIFLGGLPAFVSGIGDITLLGWVLVIYTGLFPSILSQLFYARGVELIGANRASLFINALPLFGAVLSVIIIGEALQTYHFVAAVFIISGITMAEYAVRTAKKREALKAAMEEEKESDNERT</sequence>
<dbReference type="InterPro" id="IPR050638">
    <property type="entry name" value="AA-Vitamin_Transporters"/>
</dbReference>
<dbReference type="InterPro" id="IPR000620">
    <property type="entry name" value="EamA_dom"/>
</dbReference>
<gene>
    <name evidence="8" type="ORF">MXMO3_00842</name>
</gene>
<feature type="transmembrane region" description="Helical" evidence="6">
    <location>
        <begin position="234"/>
        <end position="255"/>
    </location>
</feature>
<dbReference type="SUPFAM" id="SSF103481">
    <property type="entry name" value="Multidrug resistance efflux transporter EmrE"/>
    <property type="match status" value="2"/>
</dbReference>
<proteinExistence type="inferred from homology"/>
<feature type="transmembrane region" description="Helical" evidence="6">
    <location>
        <begin position="197"/>
        <end position="222"/>
    </location>
</feature>
<name>A0A2R4MBQ0_9HYPH</name>
<dbReference type="KEGG" id="mmyr:MXMO3_00842"/>
<dbReference type="AlphaFoldDB" id="A0A2R4MBQ0"/>
<evidence type="ECO:0000256" key="3">
    <source>
        <dbReference type="ARBA" id="ARBA00022692"/>
    </source>
</evidence>